<dbReference type="GO" id="GO:0016020">
    <property type="term" value="C:membrane"/>
    <property type="evidence" value="ECO:0007669"/>
    <property type="project" value="InterPro"/>
</dbReference>
<evidence type="ECO:0000313" key="2">
    <source>
        <dbReference type="EMBL" id="MDE51950.1"/>
    </source>
</evidence>
<keyword evidence="1" id="KW-0472">Membrane</keyword>
<accession>A0A6G1SPY6</accession>
<gene>
    <name evidence="2" type="ORF">g.21203</name>
</gene>
<organism evidence="2">
    <name type="scientific">Aceria tosichella</name>
    <name type="common">wheat curl mite</name>
    <dbReference type="NCBI Taxonomy" id="561515"/>
    <lineage>
        <taxon>Eukaryota</taxon>
        <taxon>Metazoa</taxon>
        <taxon>Ecdysozoa</taxon>
        <taxon>Arthropoda</taxon>
        <taxon>Chelicerata</taxon>
        <taxon>Arachnida</taxon>
        <taxon>Acari</taxon>
        <taxon>Acariformes</taxon>
        <taxon>Trombidiformes</taxon>
        <taxon>Prostigmata</taxon>
        <taxon>Eupodina</taxon>
        <taxon>Eriophyoidea</taxon>
        <taxon>Eriophyidae</taxon>
        <taxon>Eriophyinae</taxon>
        <taxon>Aceriini</taxon>
        <taxon>Aceria</taxon>
    </lineage>
</organism>
<proteinExistence type="predicted"/>
<feature type="transmembrane region" description="Helical" evidence="1">
    <location>
        <begin position="348"/>
        <end position="369"/>
    </location>
</feature>
<dbReference type="Pfam" id="PF01066">
    <property type="entry name" value="CDP-OH_P_transf"/>
    <property type="match status" value="1"/>
</dbReference>
<dbReference type="InterPro" id="IPR043130">
    <property type="entry name" value="CDP-OH_PTrfase_TM_dom"/>
</dbReference>
<keyword evidence="1" id="KW-0812">Transmembrane</keyword>
<dbReference type="AlphaFoldDB" id="A0A6G1SPY6"/>
<feature type="transmembrane region" description="Helical" evidence="1">
    <location>
        <begin position="147"/>
        <end position="169"/>
    </location>
</feature>
<keyword evidence="1" id="KW-1133">Transmembrane helix</keyword>
<feature type="transmembrane region" description="Helical" evidence="1">
    <location>
        <begin position="6"/>
        <end position="27"/>
    </location>
</feature>
<sequence length="383" mass="43703">MFRGAVRIASVGFLVVWLFWMDVCLYYHIRTLKCNYNNDTNTVSHLYKAGSRLTFGPGTGTGNKDKTSITSGRLKPIYATINELPSLVSYHHHDDDKRARWLLGMFSFAFRGMSVKLIMSDPVDNYLMGPLTDAFGDLCNFRVNFQFVSANMISFAGLLSALVAAKLVARQNSPTSHKLAFIFFQLRTWLDCLDGVVARSRLGITNHVSLQNTFGYLVDGVCDTLGFAAFIWGIYIYLKHWHFISYLQIPKQEESSRTETAPRPSHRRLLVLIALFSIQLALCAAGWNKYILEYNKLLGSPSTSHFEAESKLKILKSNIMFIIVWFWRLTNGHSWMQFLAISVLMGKIWHFLEFIKFIGLVEIIILVTVTQLHTIDVKNFLTI</sequence>
<reference evidence="2" key="1">
    <citation type="submission" date="2018-10" db="EMBL/GenBank/DDBJ databases">
        <title>Transcriptome assembly of Aceria tosichella (Wheat curl mite) Type 2.</title>
        <authorList>
            <person name="Scully E.D."/>
            <person name="Geib S.M."/>
            <person name="Palmer N.A."/>
            <person name="Gupta A.K."/>
            <person name="Sarath G."/>
            <person name="Tatineni S."/>
        </authorList>
    </citation>
    <scope>NUCLEOTIDE SEQUENCE</scope>
    <source>
        <strain evidence="2">LincolnNE</strain>
    </source>
</reference>
<protein>
    <recommendedName>
        <fullName evidence="3">Ceramide phosphoethanolamine synthase</fullName>
    </recommendedName>
</protein>
<dbReference type="EMBL" id="GGYP01007179">
    <property type="protein sequence ID" value="MDE51950.1"/>
    <property type="molecule type" value="Transcribed_RNA"/>
</dbReference>
<name>A0A6G1SPY6_9ACAR</name>
<feature type="transmembrane region" description="Helical" evidence="1">
    <location>
        <begin position="269"/>
        <end position="291"/>
    </location>
</feature>
<evidence type="ECO:0008006" key="3">
    <source>
        <dbReference type="Google" id="ProtNLM"/>
    </source>
</evidence>
<dbReference type="Gene3D" id="1.20.120.1760">
    <property type="match status" value="1"/>
</dbReference>
<dbReference type="GO" id="GO:0008654">
    <property type="term" value="P:phospholipid biosynthetic process"/>
    <property type="evidence" value="ECO:0007669"/>
    <property type="project" value="InterPro"/>
</dbReference>
<dbReference type="InterPro" id="IPR000462">
    <property type="entry name" value="CDP-OH_P_trans"/>
</dbReference>
<feature type="transmembrane region" description="Helical" evidence="1">
    <location>
        <begin position="216"/>
        <end position="238"/>
    </location>
</feature>
<evidence type="ECO:0000256" key="1">
    <source>
        <dbReference type="SAM" id="Phobius"/>
    </source>
</evidence>
<dbReference type="GO" id="GO:0016780">
    <property type="term" value="F:phosphotransferase activity, for other substituted phosphate groups"/>
    <property type="evidence" value="ECO:0007669"/>
    <property type="project" value="InterPro"/>
</dbReference>